<organism evidence="2 3">
    <name type="scientific">Zymoseptoria tritici (strain CBS 115943 / IPO323)</name>
    <name type="common">Speckled leaf blotch fungus</name>
    <name type="synonym">Septoria tritici</name>
    <dbReference type="NCBI Taxonomy" id="336722"/>
    <lineage>
        <taxon>Eukaryota</taxon>
        <taxon>Fungi</taxon>
        <taxon>Dikarya</taxon>
        <taxon>Ascomycota</taxon>
        <taxon>Pezizomycotina</taxon>
        <taxon>Dothideomycetes</taxon>
        <taxon>Dothideomycetidae</taxon>
        <taxon>Mycosphaerellales</taxon>
        <taxon>Mycosphaerellaceae</taxon>
        <taxon>Zymoseptoria</taxon>
    </lineage>
</organism>
<accession>F9XEP3</accession>
<dbReference type="VEuPathDB" id="FungiDB:ZTRI_7.93"/>
<dbReference type="HOGENOM" id="CLU_1670755_0_0_1"/>
<feature type="compositionally biased region" description="Basic and acidic residues" evidence="1">
    <location>
        <begin position="90"/>
        <end position="100"/>
    </location>
</feature>
<dbReference type="GeneID" id="13401109"/>
<evidence type="ECO:0000256" key="1">
    <source>
        <dbReference type="SAM" id="MobiDB-lite"/>
    </source>
</evidence>
<keyword evidence="3" id="KW-1185">Reference proteome</keyword>
<name>F9XEP3_ZYMTI</name>
<evidence type="ECO:0000313" key="2">
    <source>
        <dbReference type="EMBL" id="EGP86253.1"/>
    </source>
</evidence>
<dbReference type="InParanoid" id="F9XEP3"/>
<dbReference type="EMBL" id="CM001202">
    <property type="protein sequence ID" value="EGP86253.1"/>
    <property type="molecule type" value="Genomic_DNA"/>
</dbReference>
<sequence>MDSRVVAQATFTTVGRTFYAAQEMFNRTLEIINAAVDIESILKSAHHRAQFATIVAESRTRKKITLPDNPIGQSINHLATHSQGDLDQLSFRKEDIHPDAEFVATPPPKTVKRKADSTDTTSAAKRPRIVATLPDSTPAPDTTSKRSRAKKEKAPAYD</sequence>
<proteinExistence type="predicted"/>
<evidence type="ECO:0000313" key="3">
    <source>
        <dbReference type="Proteomes" id="UP000008062"/>
    </source>
</evidence>
<reference evidence="2 3" key="1">
    <citation type="journal article" date="2011" name="PLoS Genet.">
        <title>Finished genome of the fungal wheat pathogen Mycosphaerella graminicola reveals dispensome structure, chromosome plasticity, and stealth pathogenesis.</title>
        <authorList>
            <person name="Goodwin S.B."/>
            <person name="Ben M'barek S."/>
            <person name="Dhillon B."/>
            <person name="Wittenberg A.H.J."/>
            <person name="Crane C.F."/>
            <person name="Hane J.K."/>
            <person name="Foster A.J."/>
            <person name="Van der Lee T.A.J."/>
            <person name="Grimwood J."/>
            <person name="Aerts A."/>
            <person name="Antoniw J."/>
            <person name="Bailey A."/>
            <person name="Bluhm B."/>
            <person name="Bowler J."/>
            <person name="Bristow J."/>
            <person name="van der Burgt A."/>
            <person name="Canto-Canche B."/>
            <person name="Churchill A.C.L."/>
            <person name="Conde-Ferraez L."/>
            <person name="Cools H.J."/>
            <person name="Coutinho P.M."/>
            <person name="Csukai M."/>
            <person name="Dehal P."/>
            <person name="De Wit P."/>
            <person name="Donzelli B."/>
            <person name="van de Geest H.C."/>
            <person name="van Ham R.C.H.J."/>
            <person name="Hammond-Kosack K.E."/>
            <person name="Henrissat B."/>
            <person name="Kilian A."/>
            <person name="Kobayashi A.K."/>
            <person name="Koopmann E."/>
            <person name="Kourmpetis Y."/>
            <person name="Kuzniar A."/>
            <person name="Lindquist E."/>
            <person name="Lombard V."/>
            <person name="Maliepaard C."/>
            <person name="Martins N."/>
            <person name="Mehrabi R."/>
            <person name="Nap J.P.H."/>
            <person name="Ponomarenko A."/>
            <person name="Rudd J.J."/>
            <person name="Salamov A."/>
            <person name="Schmutz J."/>
            <person name="Schouten H.J."/>
            <person name="Shapiro H."/>
            <person name="Stergiopoulos I."/>
            <person name="Torriani S.F.F."/>
            <person name="Tu H."/>
            <person name="de Vries R.P."/>
            <person name="Waalwijk C."/>
            <person name="Ware S.B."/>
            <person name="Wiebenga A."/>
            <person name="Zwiers L.-H."/>
            <person name="Oliver R.P."/>
            <person name="Grigoriev I.V."/>
            <person name="Kema G.H.J."/>
        </authorList>
    </citation>
    <scope>NUCLEOTIDE SEQUENCE [LARGE SCALE GENOMIC DNA]</scope>
    <source>
        <strain evidence="3">CBS 115943 / IPO323</strain>
    </source>
</reference>
<dbReference type="AlphaFoldDB" id="F9XEP3"/>
<gene>
    <name evidence="2" type="ORF">MYCGRDRAFT_94271</name>
</gene>
<protein>
    <submittedName>
        <fullName evidence="2">Uncharacterized protein</fullName>
    </submittedName>
</protein>
<dbReference type="Proteomes" id="UP000008062">
    <property type="component" value="Chromosome 7"/>
</dbReference>
<dbReference type="RefSeq" id="XP_003851277.1">
    <property type="nucleotide sequence ID" value="XM_003851229.1"/>
</dbReference>
<dbReference type="OrthoDB" id="10520357at2759"/>
<feature type="compositionally biased region" description="Polar residues" evidence="1">
    <location>
        <begin position="71"/>
        <end position="85"/>
    </location>
</feature>
<feature type="region of interest" description="Disordered" evidence="1">
    <location>
        <begin position="65"/>
        <end position="158"/>
    </location>
</feature>
<dbReference type="KEGG" id="ztr:MYCGRDRAFT_94271"/>